<dbReference type="eggNOG" id="ENOG50321UV">
    <property type="taxonomic scope" value="Bacteria"/>
</dbReference>
<evidence type="ECO:0000313" key="4">
    <source>
        <dbReference type="Proteomes" id="UP000003160"/>
    </source>
</evidence>
<feature type="compositionally biased region" description="Polar residues" evidence="1">
    <location>
        <begin position="1"/>
        <end position="13"/>
    </location>
</feature>
<dbReference type="EMBL" id="ACKS01000020">
    <property type="protein sequence ID" value="EFA45171.1"/>
    <property type="molecule type" value="Genomic_DNA"/>
</dbReference>
<feature type="transmembrane region" description="Helical" evidence="2">
    <location>
        <begin position="280"/>
        <end position="301"/>
    </location>
</feature>
<keyword evidence="2" id="KW-1133">Transmembrane helix</keyword>
<reference evidence="3 4" key="1">
    <citation type="submission" date="2009-10" db="EMBL/GenBank/DDBJ databases">
        <authorList>
            <person name="Qin X."/>
            <person name="Bachman B."/>
            <person name="Battles P."/>
            <person name="Bell A."/>
            <person name="Bess C."/>
            <person name="Bickham C."/>
            <person name="Chaboub L."/>
            <person name="Chen D."/>
            <person name="Coyle M."/>
            <person name="Deiros D.R."/>
            <person name="Dinh H."/>
            <person name="Forbes L."/>
            <person name="Fowler G."/>
            <person name="Francisco L."/>
            <person name="Fu Q."/>
            <person name="Gubbala S."/>
            <person name="Hale W."/>
            <person name="Han Y."/>
            <person name="Hemphill L."/>
            <person name="Highlander S.K."/>
            <person name="Hirani K."/>
            <person name="Hogues M."/>
            <person name="Jackson L."/>
            <person name="Jakkamsetti A."/>
            <person name="Javaid M."/>
            <person name="Jiang H."/>
            <person name="Korchina V."/>
            <person name="Kovar C."/>
            <person name="Lara F."/>
            <person name="Lee S."/>
            <person name="Mata R."/>
            <person name="Mathew T."/>
            <person name="Moen C."/>
            <person name="Morales K."/>
            <person name="Munidasa M."/>
            <person name="Nazareth L."/>
            <person name="Ngo R."/>
            <person name="Nguyen L."/>
            <person name="Okwuonu G."/>
            <person name="Ongeri F."/>
            <person name="Patil S."/>
            <person name="Petrosino J."/>
            <person name="Pham C."/>
            <person name="Pham P."/>
            <person name="Pu L.-L."/>
            <person name="Puazo M."/>
            <person name="Raj R."/>
            <person name="Reid J."/>
            <person name="Rouhana J."/>
            <person name="Saada N."/>
            <person name="Shang Y."/>
            <person name="Simmons D."/>
            <person name="Thornton R."/>
            <person name="Warren J."/>
            <person name="Weissenberger G."/>
            <person name="Zhang J."/>
            <person name="Zhang L."/>
            <person name="Zhou C."/>
            <person name="Zhu D."/>
            <person name="Muzny D."/>
            <person name="Worley K."/>
            <person name="Gibbs R."/>
        </authorList>
    </citation>
    <scope>NUCLEOTIDE SEQUENCE [LARGE SCALE GENOMIC DNA]</scope>
    <source>
        <strain evidence="3 4">DSM 17361</strain>
    </source>
</reference>
<proteinExistence type="predicted"/>
<dbReference type="HOGENOM" id="CLU_069603_0_0_10"/>
<feature type="transmembrane region" description="Helical" evidence="2">
    <location>
        <begin position="127"/>
        <end position="150"/>
    </location>
</feature>
<evidence type="ECO:0000256" key="2">
    <source>
        <dbReference type="SAM" id="Phobius"/>
    </source>
</evidence>
<keyword evidence="2" id="KW-0472">Membrane</keyword>
<protein>
    <recommendedName>
        <fullName evidence="5">DUF4271 domain-containing protein</fullName>
    </recommendedName>
</protein>
<accession>D1PTW3</accession>
<sequence length="342" mass="38516">MTQQDSLSTSPTATAEAPIKASAHSRSGYHTPHEIISRLPATATPWQQDSILRANYKFPKVDWSSRANPMKTPLGKADKVLTADLAKPMYHGKSLVQPDSTYIPEHVVYHQGVAGDPIPYNIANDNLITSILLGCFILAAVSIAQTGNFIQRHFKNFFRTPSEGTTVITETGNELHFQYFLLLQTSLLFALVFFFYSKTMGNGTTGLPQYLVIGIYTGIIIAYILTKALFYNLVGWVFFDRKKNEQWTKSGLFLTATEGVVLFPIVMLHAYFNFSIETTAIYTIIVIILAKVLALYKTYIIFFEKNTDFVQSFLYFCTLEVVPLGVLWGVLVFMDDYLKVNF</sequence>
<evidence type="ECO:0008006" key="5">
    <source>
        <dbReference type="Google" id="ProtNLM"/>
    </source>
</evidence>
<dbReference type="InterPro" id="IPR025367">
    <property type="entry name" value="DUF4271"/>
</dbReference>
<dbReference type="RefSeq" id="WP_007174747.1">
    <property type="nucleotide sequence ID" value="NZ_GG704782.1"/>
</dbReference>
<gene>
    <name evidence="3" type="ORF">HMPREF0645_0398</name>
</gene>
<dbReference type="OrthoDB" id="1467217at2"/>
<keyword evidence="4" id="KW-1185">Reference proteome</keyword>
<dbReference type="Pfam" id="PF14093">
    <property type="entry name" value="DUF4271"/>
    <property type="match status" value="1"/>
</dbReference>
<evidence type="ECO:0000313" key="3">
    <source>
        <dbReference type="EMBL" id="EFA45171.1"/>
    </source>
</evidence>
<feature type="transmembrane region" description="Helical" evidence="2">
    <location>
        <begin position="313"/>
        <end position="334"/>
    </location>
</feature>
<organism evidence="3 4">
    <name type="scientific">Hallella bergensis DSM 17361</name>
    <dbReference type="NCBI Taxonomy" id="585502"/>
    <lineage>
        <taxon>Bacteria</taxon>
        <taxon>Pseudomonadati</taxon>
        <taxon>Bacteroidota</taxon>
        <taxon>Bacteroidia</taxon>
        <taxon>Bacteroidales</taxon>
        <taxon>Prevotellaceae</taxon>
        <taxon>Hallella</taxon>
    </lineage>
</organism>
<feature type="transmembrane region" description="Helical" evidence="2">
    <location>
        <begin position="179"/>
        <end position="197"/>
    </location>
</feature>
<feature type="transmembrane region" description="Helical" evidence="2">
    <location>
        <begin position="251"/>
        <end position="274"/>
    </location>
</feature>
<dbReference type="AlphaFoldDB" id="D1PTW3"/>
<feature type="region of interest" description="Disordered" evidence="1">
    <location>
        <begin position="1"/>
        <end position="30"/>
    </location>
</feature>
<keyword evidence="2" id="KW-0812">Transmembrane</keyword>
<evidence type="ECO:0000256" key="1">
    <source>
        <dbReference type="SAM" id="MobiDB-lite"/>
    </source>
</evidence>
<feature type="transmembrane region" description="Helical" evidence="2">
    <location>
        <begin position="209"/>
        <end position="239"/>
    </location>
</feature>
<name>D1PTW3_9BACT</name>
<comment type="caution">
    <text evidence="3">The sequence shown here is derived from an EMBL/GenBank/DDBJ whole genome shotgun (WGS) entry which is preliminary data.</text>
</comment>
<dbReference type="Proteomes" id="UP000003160">
    <property type="component" value="Unassembled WGS sequence"/>
</dbReference>